<organism evidence="2 3">
    <name type="scientific">candidate division WOR-1 bacterium DG_54_3</name>
    <dbReference type="NCBI Taxonomy" id="1703775"/>
    <lineage>
        <taxon>Bacteria</taxon>
        <taxon>Bacillati</taxon>
        <taxon>Saganbacteria</taxon>
    </lineage>
</organism>
<evidence type="ECO:0000259" key="1">
    <source>
        <dbReference type="Pfam" id="PF12706"/>
    </source>
</evidence>
<dbReference type="PANTHER" id="PTHR42663:SF6">
    <property type="entry name" value="HYDROLASE C777.06C-RELATED"/>
    <property type="match status" value="1"/>
</dbReference>
<proteinExistence type="predicted"/>
<dbReference type="InterPro" id="IPR001279">
    <property type="entry name" value="Metallo-B-lactamas"/>
</dbReference>
<gene>
    <name evidence="2" type="ORF">AMJ44_15225</name>
</gene>
<feature type="domain" description="Metallo-beta-lactamase" evidence="1">
    <location>
        <begin position="33"/>
        <end position="97"/>
    </location>
</feature>
<accession>A0A0S7XKG5</accession>
<dbReference type="Pfam" id="PF12706">
    <property type="entry name" value="Lactamase_B_2"/>
    <property type="match status" value="1"/>
</dbReference>
<dbReference type="Proteomes" id="UP000051861">
    <property type="component" value="Unassembled WGS sequence"/>
</dbReference>
<protein>
    <recommendedName>
        <fullName evidence="1">Metallo-beta-lactamase domain-containing protein</fullName>
    </recommendedName>
</protein>
<dbReference type="Gene3D" id="3.60.15.10">
    <property type="entry name" value="Ribonuclease Z/Hydroxyacylglutathione hydrolase-like"/>
    <property type="match status" value="1"/>
</dbReference>
<evidence type="ECO:0000313" key="3">
    <source>
        <dbReference type="Proteomes" id="UP000051861"/>
    </source>
</evidence>
<sequence>MNFIKFLGTAGARIVVAKQLRASGGMWLSLDDTNILIDPGPGCLVRCVSSRPRLDPTKLDGIVLSHKHLDHSADINVMMEAMTMGGHTKKGIVLVPKDAVSGDDPIIYKYIRPYVSKIELLKEKGKYKIGNIEIHSPVKHIHGVIINVLRVEPSNLDHLCIEDVKKIIKSIKPKTAILTHFGMWMIKAKPWEIAEQLSKESKTEVIAARDGMAFEVR</sequence>
<reference evidence="2 3" key="1">
    <citation type="journal article" date="2015" name="Microbiome">
        <title>Genomic resolution of linkages in carbon, nitrogen, and sulfur cycling among widespread estuary sediment bacteria.</title>
        <authorList>
            <person name="Baker B.J."/>
            <person name="Lazar C.S."/>
            <person name="Teske A.P."/>
            <person name="Dick G.J."/>
        </authorList>
    </citation>
    <scope>NUCLEOTIDE SEQUENCE [LARGE SCALE GENOMIC DNA]</scope>
    <source>
        <strain evidence="2">DG_54_3</strain>
    </source>
</reference>
<evidence type="ECO:0000313" key="2">
    <source>
        <dbReference type="EMBL" id="KPJ62747.1"/>
    </source>
</evidence>
<dbReference type="SUPFAM" id="SSF56281">
    <property type="entry name" value="Metallo-hydrolase/oxidoreductase"/>
    <property type="match status" value="1"/>
</dbReference>
<dbReference type="InterPro" id="IPR036866">
    <property type="entry name" value="RibonucZ/Hydroxyglut_hydro"/>
</dbReference>
<comment type="caution">
    <text evidence="2">The sequence shown here is derived from an EMBL/GenBank/DDBJ whole genome shotgun (WGS) entry which is preliminary data.</text>
</comment>
<dbReference type="EMBL" id="LIZX01000257">
    <property type="protein sequence ID" value="KPJ62747.1"/>
    <property type="molecule type" value="Genomic_DNA"/>
</dbReference>
<name>A0A0S7XKG5_UNCSA</name>
<dbReference type="AlphaFoldDB" id="A0A0S7XKG5"/>
<dbReference type="PANTHER" id="PTHR42663">
    <property type="entry name" value="HYDROLASE C777.06C-RELATED-RELATED"/>
    <property type="match status" value="1"/>
</dbReference>